<name>Q9BI30_CIOIN</name>
<dbReference type="GO" id="GO:0003677">
    <property type="term" value="F:DNA binding"/>
    <property type="evidence" value="ECO:0007669"/>
    <property type="project" value="UniProtKB-UniRule"/>
</dbReference>
<dbReference type="PANTHER" id="PTHR46271">
    <property type="entry name" value="HOMEOBOX PROTEIN, PUTATIVE-RELATED"/>
    <property type="match status" value="1"/>
</dbReference>
<keyword evidence="6 7" id="KW-0539">Nucleus</keyword>
<feature type="compositionally biased region" description="Basic and acidic residues" evidence="9">
    <location>
        <begin position="276"/>
        <end position="292"/>
    </location>
</feature>
<evidence type="ECO:0000256" key="7">
    <source>
        <dbReference type="PROSITE-ProRule" id="PRU00108"/>
    </source>
</evidence>
<sequence length="826" mass="91973">MSTDTSKGEEFAENAKTPGTNLNSTIESRPNEDIKTKQENISKLPVQMSDQENRPVPKSVRSPEDMPSFPNYGSLEYFPPPIKEALRSYLEKMYSSVYTAQDETSIPSGLSHDVAPHPRYGLNGMPGHAGYGVGLPFDLSHYYPPILRSGDRQQFGAHGLDFHHFARNNPDEKVTKSVSKSVKQETPEDVPKFDAPASPTRIVGATTPSEEMGQSSIITPIASEPTEHPTRSTSHNYVSTDTVSPFTLAASQGSLHAFKEDSYLPFAFSMEKKNKDFELPPTKSPEKPKEQIKTATKRPSQDVIGNDSKKIAKEVLLFSPPKHASVSPPKSLSALPQRPLENDLLMAMMMSQQSQLPSTATNDASAIMAQLYSTCSEVAKDNYFNWMLPSAMLMLQQKRAAMRPSTPEEKYLDNGPSADDDDEELLLDPQHPKDGIYNEEVNNIIGNLKKDSAGNKNPGQGTNHSSMLKSEFFGSSFDSHPALESFRSDADAQKRTEDMLEAYRKSFAEQRPEQQEKGIWGEETNRSYRQPSNEDQSVSPPSISPTQCSDSDLKKKLRRNRTTFTTFQLHELERAFERSHYPDVYSREELAGKINLPEVRVQVWFQNRRAKWRRQEKIESGNHEREIRNYNQATALSATVSTKPNNVQRNNPSHQLDQLIASQSSPARHLLPTPSSSFGHTLAASSQASSAFSIPFLSGMLTGGRDPVSSLDSSKTTSPSSAAKLSSDMALYSRYASQMGALQQFSTPPFHLPLHLLGASQARDFPRPNTANEKESNQSNPDRSPSEKSFKRETAEEFRFSPKFTETTDKSSSFESAVNKTLYLMS</sequence>
<evidence type="ECO:0000313" key="11">
    <source>
        <dbReference type="EMBL" id="CAC34833.1"/>
    </source>
</evidence>
<evidence type="ECO:0000256" key="5">
    <source>
        <dbReference type="ARBA" id="ARBA00023163"/>
    </source>
</evidence>
<keyword evidence="3 7" id="KW-0238">DNA-binding</keyword>
<dbReference type="PROSITE" id="PS00027">
    <property type="entry name" value="HOMEOBOX_1"/>
    <property type="match status" value="1"/>
</dbReference>
<feature type="compositionally biased region" description="Basic and acidic residues" evidence="9">
    <location>
        <begin position="784"/>
        <end position="800"/>
    </location>
</feature>
<dbReference type="InterPro" id="IPR001356">
    <property type="entry name" value="HD"/>
</dbReference>
<dbReference type="GO" id="GO:0045944">
    <property type="term" value="P:positive regulation of transcription by RNA polymerase II"/>
    <property type="evidence" value="ECO:0007669"/>
    <property type="project" value="InterPro"/>
</dbReference>
<dbReference type="InterPro" id="IPR017970">
    <property type="entry name" value="Homeobox_CS"/>
</dbReference>
<proteinExistence type="evidence at transcript level"/>
<dbReference type="SMART" id="SM00389">
    <property type="entry name" value="HOX"/>
    <property type="match status" value="1"/>
</dbReference>
<keyword evidence="2" id="KW-0805">Transcription regulation</keyword>
<accession>Q9BI30</accession>
<feature type="region of interest" description="Disordered" evidence="9">
    <location>
        <begin position="276"/>
        <end position="303"/>
    </location>
</feature>
<evidence type="ECO:0000256" key="8">
    <source>
        <dbReference type="RuleBase" id="RU000682"/>
    </source>
</evidence>
<dbReference type="OrthoDB" id="6159439at2759"/>
<feature type="compositionally biased region" description="Basic and acidic residues" evidence="9">
    <location>
        <begin position="182"/>
        <end position="192"/>
    </location>
</feature>
<feature type="compositionally biased region" description="Basic and acidic residues" evidence="9">
    <location>
        <begin position="29"/>
        <end position="40"/>
    </location>
</feature>
<evidence type="ECO:0000256" key="3">
    <source>
        <dbReference type="ARBA" id="ARBA00023125"/>
    </source>
</evidence>
<feature type="region of interest" description="Disordered" evidence="9">
    <location>
        <begin position="1"/>
        <end position="67"/>
    </location>
</feature>
<evidence type="ECO:0000256" key="6">
    <source>
        <dbReference type="ARBA" id="ARBA00023242"/>
    </source>
</evidence>
<dbReference type="PROSITE" id="PS50071">
    <property type="entry name" value="HOMEOBOX_2"/>
    <property type="match status" value="1"/>
</dbReference>
<evidence type="ECO:0000256" key="1">
    <source>
        <dbReference type="ARBA" id="ARBA00004123"/>
    </source>
</evidence>
<feature type="compositionally biased region" description="Polar residues" evidence="9">
    <location>
        <begin position="810"/>
        <end position="819"/>
    </location>
</feature>
<dbReference type="EMBL" id="AJ299416">
    <property type="protein sequence ID" value="CAC34833.1"/>
    <property type="molecule type" value="mRNA"/>
</dbReference>
<feature type="compositionally biased region" description="Basic and acidic residues" evidence="9">
    <location>
        <begin position="506"/>
        <end position="526"/>
    </location>
</feature>
<evidence type="ECO:0000256" key="4">
    <source>
        <dbReference type="ARBA" id="ARBA00023155"/>
    </source>
</evidence>
<dbReference type="Pfam" id="PF00046">
    <property type="entry name" value="Homeodomain"/>
    <property type="match status" value="1"/>
</dbReference>
<feature type="region of interest" description="Disordered" evidence="9">
    <location>
        <begin position="171"/>
        <end position="213"/>
    </location>
</feature>
<dbReference type="InterPro" id="IPR043562">
    <property type="entry name" value="RAX/RAX2"/>
</dbReference>
<feature type="domain" description="Homeobox" evidence="10">
    <location>
        <begin position="555"/>
        <end position="615"/>
    </location>
</feature>
<protein>
    <submittedName>
        <fullName evidence="11">Prx1 protein</fullName>
    </submittedName>
</protein>
<feature type="compositionally biased region" description="Polar residues" evidence="9">
    <location>
        <begin position="454"/>
        <end position="467"/>
    </location>
</feature>
<dbReference type="AlphaFoldDB" id="Q9BI30"/>
<evidence type="ECO:0000259" key="10">
    <source>
        <dbReference type="PROSITE" id="PS50071"/>
    </source>
</evidence>
<evidence type="ECO:0000256" key="9">
    <source>
        <dbReference type="SAM" id="MobiDB-lite"/>
    </source>
</evidence>
<reference evidence="11" key="1">
    <citation type="journal article" date="2006" name="Differentiation">
        <title>The ascidian homolog of the vertebrate homeobox gene Rx is essential for ocellus development and function.</title>
        <authorList>
            <person name="D'Aniello S."/>
            <person name="D'Aniello E."/>
            <person name="Locascio A."/>
            <person name="Memoli A."/>
            <person name="Corrado M."/>
            <person name="Russo M.T."/>
            <person name="Aniello F."/>
            <person name="Fucci L."/>
            <person name="Brown E.R."/>
            <person name="Branno M."/>
        </authorList>
    </citation>
    <scope>NUCLEOTIDE SEQUENCE</scope>
</reference>
<feature type="DNA-binding region" description="Homeobox" evidence="7">
    <location>
        <begin position="557"/>
        <end position="616"/>
    </location>
</feature>
<dbReference type="InterPro" id="IPR009057">
    <property type="entry name" value="Homeodomain-like_sf"/>
</dbReference>
<dbReference type="CDD" id="cd00086">
    <property type="entry name" value="homeodomain"/>
    <property type="match status" value="1"/>
</dbReference>
<keyword evidence="4 7" id="KW-0371">Homeobox</keyword>
<dbReference type="SUPFAM" id="SSF46689">
    <property type="entry name" value="Homeodomain-like"/>
    <property type="match status" value="1"/>
</dbReference>
<accession>A0A1W2VN75</accession>
<evidence type="ECO:0000256" key="2">
    <source>
        <dbReference type="ARBA" id="ARBA00023015"/>
    </source>
</evidence>
<dbReference type="CTD" id="39658"/>
<comment type="subcellular location">
    <subcellularLocation>
        <location evidence="1 7 8">Nucleus</location>
    </subcellularLocation>
</comment>
<feature type="region of interest" description="Disordered" evidence="9">
    <location>
        <begin position="401"/>
        <end position="437"/>
    </location>
</feature>
<dbReference type="RefSeq" id="NP_001027683.1">
    <property type="nucleotide sequence ID" value="NM_001032511.1"/>
</dbReference>
<feature type="region of interest" description="Disordered" evidence="9">
    <location>
        <begin position="506"/>
        <end position="555"/>
    </location>
</feature>
<feature type="region of interest" description="Disordered" evidence="9">
    <location>
        <begin position="762"/>
        <end position="820"/>
    </location>
</feature>
<dbReference type="Gene3D" id="1.10.10.60">
    <property type="entry name" value="Homeodomain-like"/>
    <property type="match status" value="1"/>
</dbReference>
<dbReference type="PANTHER" id="PTHR46271:SF4">
    <property type="entry name" value="HOMEOBOX PROTEIN, PUTATIVE-RELATED"/>
    <property type="match status" value="1"/>
</dbReference>
<feature type="compositionally biased region" description="Polar residues" evidence="9">
    <location>
        <begin position="17"/>
        <end position="28"/>
    </location>
</feature>
<keyword evidence="5" id="KW-0804">Transcription</keyword>
<gene>
    <name evidence="11" type="primary">prx1</name>
</gene>
<feature type="compositionally biased region" description="Basic and acidic residues" evidence="9">
    <location>
        <begin position="1"/>
        <end position="10"/>
    </location>
</feature>
<dbReference type="GO" id="GO:0005634">
    <property type="term" value="C:nucleus"/>
    <property type="evidence" value="ECO:0007669"/>
    <property type="project" value="UniProtKB-SubCell"/>
</dbReference>
<feature type="region of interest" description="Disordered" evidence="9">
    <location>
        <begin position="448"/>
        <end position="467"/>
    </location>
</feature>
<dbReference type="FunFam" id="1.10.10.60:FF:000071">
    <property type="entry name" value="Retinal homeobox gene 2"/>
    <property type="match status" value="1"/>
</dbReference>
<dbReference type="GeneID" id="445693"/>
<dbReference type="GO" id="GO:0000981">
    <property type="term" value="F:DNA-binding transcription factor activity, RNA polymerase II-specific"/>
    <property type="evidence" value="ECO:0007669"/>
    <property type="project" value="InterPro"/>
</dbReference>
<organism evidence="11">
    <name type="scientific">Ciona intestinalis</name>
    <name type="common">Transparent sea squirt</name>
    <name type="synonym">Ascidia intestinalis</name>
    <dbReference type="NCBI Taxonomy" id="7719"/>
    <lineage>
        <taxon>Eukaryota</taxon>
        <taxon>Metazoa</taxon>
        <taxon>Chordata</taxon>
        <taxon>Tunicata</taxon>
        <taxon>Ascidiacea</taxon>
        <taxon>Phlebobranchia</taxon>
        <taxon>Cionidae</taxon>
        <taxon>Ciona</taxon>
    </lineage>
</organism>
<feature type="compositionally biased region" description="Polar residues" evidence="9">
    <location>
        <begin position="527"/>
        <end position="550"/>
    </location>
</feature>
<dbReference type="KEGG" id="cin:445693"/>